<dbReference type="EMBL" id="JH993167">
    <property type="protein sequence ID" value="EKX32876.1"/>
    <property type="molecule type" value="Genomic_DNA"/>
</dbReference>
<keyword evidence="9" id="KW-1185">Reference proteome</keyword>
<reference evidence="8" key="3">
    <citation type="submission" date="2015-06" db="UniProtKB">
        <authorList>
            <consortium name="EnsemblProtists"/>
        </authorList>
    </citation>
    <scope>IDENTIFICATION</scope>
</reference>
<dbReference type="OrthoDB" id="2096344at2759"/>
<dbReference type="eggNOG" id="KOG0321">
    <property type="taxonomic scope" value="Eukaryota"/>
</dbReference>
<accession>L1I9F6</accession>
<dbReference type="GO" id="GO:0043161">
    <property type="term" value="P:proteasome-mediated ubiquitin-dependent protein catabolic process"/>
    <property type="evidence" value="ECO:0007669"/>
    <property type="project" value="TreeGrafter"/>
</dbReference>
<dbReference type="GO" id="GO:0030674">
    <property type="term" value="F:protein-macromolecule adaptor activity"/>
    <property type="evidence" value="ECO:0007669"/>
    <property type="project" value="TreeGrafter"/>
</dbReference>
<feature type="repeat" description="WD" evidence="6">
    <location>
        <begin position="403"/>
        <end position="427"/>
    </location>
</feature>
<dbReference type="KEGG" id="gtt:GUITHDRAFT_148323"/>
<dbReference type="PANTHER" id="PTHR22852">
    <property type="entry name" value="LETHAL 2 DENTICLELESS PROTEIN RETINOIC ACID-REGULATED NUCLEAR MATRIX-ASSOCIATED PROTEIN"/>
    <property type="match status" value="1"/>
</dbReference>
<reference evidence="7 9" key="1">
    <citation type="journal article" date="2012" name="Nature">
        <title>Algal genomes reveal evolutionary mosaicism and the fate of nucleomorphs.</title>
        <authorList>
            <consortium name="DOE Joint Genome Institute"/>
            <person name="Curtis B.A."/>
            <person name="Tanifuji G."/>
            <person name="Burki F."/>
            <person name="Gruber A."/>
            <person name="Irimia M."/>
            <person name="Maruyama S."/>
            <person name="Arias M.C."/>
            <person name="Ball S.G."/>
            <person name="Gile G.H."/>
            <person name="Hirakawa Y."/>
            <person name="Hopkins J.F."/>
            <person name="Kuo A."/>
            <person name="Rensing S.A."/>
            <person name="Schmutz J."/>
            <person name="Symeonidi A."/>
            <person name="Elias M."/>
            <person name="Eveleigh R.J."/>
            <person name="Herman E.K."/>
            <person name="Klute M.J."/>
            <person name="Nakayama T."/>
            <person name="Obornik M."/>
            <person name="Reyes-Prieto A."/>
            <person name="Armbrust E.V."/>
            <person name="Aves S.J."/>
            <person name="Beiko R.G."/>
            <person name="Coutinho P."/>
            <person name="Dacks J.B."/>
            <person name="Durnford D.G."/>
            <person name="Fast N.M."/>
            <person name="Green B.R."/>
            <person name="Grisdale C.J."/>
            <person name="Hempel F."/>
            <person name="Henrissat B."/>
            <person name="Hoppner M.P."/>
            <person name="Ishida K."/>
            <person name="Kim E."/>
            <person name="Koreny L."/>
            <person name="Kroth P.G."/>
            <person name="Liu Y."/>
            <person name="Malik S.B."/>
            <person name="Maier U.G."/>
            <person name="McRose D."/>
            <person name="Mock T."/>
            <person name="Neilson J.A."/>
            <person name="Onodera N.T."/>
            <person name="Poole A.M."/>
            <person name="Pritham E.J."/>
            <person name="Richards T.A."/>
            <person name="Rocap G."/>
            <person name="Roy S.W."/>
            <person name="Sarai C."/>
            <person name="Schaack S."/>
            <person name="Shirato S."/>
            <person name="Slamovits C.H."/>
            <person name="Spencer D.F."/>
            <person name="Suzuki S."/>
            <person name="Worden A.Z."/>
            <person name="Zauner S."/>
            <person name="Barry K."/>
            <person name="Bell C."/>
            <person name="Bharti A.K."/>
            <person name="Crow J.A."/>
            <person name="Grimwood J."/>
            <person name="Kramer R."/>
            <person name="Lindquist E."/>
            <person name="Lucas S."/>
            <person name="Salamov A."/>
            <person name="McFadden G.I."/>
            <person name="Lane C.E."/>
            <person name="Keeling P.J."/>
            <person name="Gray M.W."/>
            <person name="Grigoriev I.V."/>
            <person name="Archibald J.M."/>
        </authorList>
    </citation>
    <scope>NUCLEOTIDE SEQUENCE</scope>
    <source>
        <strain evidence="7 9">CCMP2712</strain>
    </source>
</reference>
<dbReference type="Proteomes" id="UP000011087">
    <property type="component" value="Unassembled WGS sequence"/>
</dbReference>
<dbReference type="PRINTS" id="PR00320">
    <property type="entry name" value="GPROTEINBRPT"/>
</dbReference>
<protein>
    <submittedName>
        <fullName evidence="7 8">Uncharacterized protein</fullName>
    </submittedName>
</protein>
<evidence type="ECO:0000256" key="5">
    <source>
        <dbReference type="ARBA" id="ARBA00038344"/>
    </source>
</evidence>
<dbReference type="Gene3D" id="2.130.10.10">
    <property type="entry name" value="YVTN repeat-like/Quinoprotein amine dehydrogenase"/>
    <property type="match status" value="2"/>
</dbReference>
<keyword evidence="4" id="KW-0833">Ubl conjugation pathway</keyword>
<dbReference type="SUPFAM" id="SSF50978">
    <property type="entry name" value="WD40 repeat-like"/>
    <property type="match status" value="1"/>
</dbReference>
<name>L1I9F6_GUITC</name>
<dbReference type="Pfam" id="PF00400">
    <property type="entry name" value="WD40"/>
    <property type="match status" value="6"/>
</dbReference>
<dbReference type="GeneID" id="17289606"/>
<dbReference type="SMART" id="SM00320">
    <property type="entry name" value="WD40"/>
    <property type="match status" value="7"/>
</dbReference>
<evidence type="ECO:0000256" key="1">
    <source>
        <dbReference type="ARBA" id="ARBA00004906"/>
    </source>
</evidence>
<comment type="similarity">
    <text evidence="5">Belongs to the WD repeat cdt2 family.</text>
</comment>
<proteinExistence type="inferred from homology"/>
<dbReference type="HOGENOM" id="CLU_465002_0_0_1"/>
<feature type="repeat" description="WD" evidence="6">
    <location>
        <begin position="435"/>
        <end position="470"/>
    </location>
</feature>
<dbReference type="InterPro" id="IPR020472">
    <property type="entry name" value="WD40_PAC1"/>
</dbReference>
<dbReference type="InterPro" id="IPR015943">
    <property type="entry name" value="WD40/YVTN_repeat-like_dom_sf"/>
</dbReference>
<dbReference type="PANTHER" id="PTHR22852:SF0">
    <property type="entry name" value="DENTICLELESS PROTEIN HOMOLOG"/>
    <property type="match status" value="1"/>
</dbReference>
<dbReference type="InterPro" id="IPR036322">
    <property type="entry name" value="WD40_repeat_dom_sf"/>
</dbReference>
<keyword evidence="2 6" id="KW-0853">WD repeat</keyword>
<evidence type="ECO:0000313" key="8">
    <source>
        <dbReference type="EnsemblProtists" id="EKX32876"/>
    </source>
</evidence>
<evidence type="ECO:0000256" key="3">
    <source>
        <dbReference type="ARBA" id="ARBA00022737"/>
    </source>
</evidence>
<evidence type="ECO:0000313" key="9">
    <source>
        <dbReference type="Proteomes" id="UP000011087"/>
    </source>
</evidence>
<dbReference type="InterPro" id="IPR019775">
    <property type="entry name" value="WD40_repeat_CS"/>
</dbReference>
<dbReference type="OMA" id="CFALKGH"/>
<feature type="repeat" description="WD" evidence="6">
    <location>
        <begin position="276"/>
        <end position="317"/>
    </location>
</feature>
<dbReference type="InterPro" id="IPR051865">
    <property type="entry name" value="WD-repeat_CDT2_adapter"/>
</dbReference>
<dbReference type="AlphaFoldDB" id="L1I9F6"/>
<sequence>MGAVGSPMELEPDVGAFVANLPRFSVIPSLDPYGQTPLRVTSPTSSVYYNDNYCFTHVPSTRRSKQTSLAYSVRNRECGGPRICTPRSILEGLCSDESSTYQMYGNEDGSPPFSLKFGKSKRAACLVVADEEGSVSIIDSSKPKSQSNMCSWLCHRNAIFDVAIADGDDLLATASGDQTIKLWDLSSHEPVEKLMLRGHKSSVKSVQFRPGSQNELVSGAREGSIFLWDVRVKNDGCTTRSQGETGRPTKQIAEAHAKRNYANITTSPRRKSKDAKNSTSCSVTSVVFINDYILASAGDNDGSVKFWDLRRGWTSRVGGLVVVVAGVDIYLQHTFKPTSFLSREASATGRPRGITSLSVNNTNSKILASSSDHHIYMFDCLVPEREPSIYSGHVVNSFYVKASFSPDCRYIISGSSDYHVYIWDVSNPLLPPMRLRGHTGEVSDVAWSQKEFWKLASSSDDTTVRLWTIDRELSEHFSAEGARGDTELLSPHSSRYSGVSEVPRAWSHPPSKEEDLLTCHEVMMFTDTCSSDDSLTPRKIRKLKPIDSIGLVRHSNLDNSRSQSGSPTLWKQSKIEDFYSSTPISRK</sequence>
<dbReference type="PROSITE" id="PS50294">
    <property type="entry name" value="WD_REPEATS_REGION"/>
    <property type="match status" value="3"/>
</dbReference>
<dbReference type="PROSITE" id="PS50082">
    <property type="entry name" value="WD_REPEATS_2"/>
    <property type="match status" value="5"/>
</dbReference>
<dbReference type="InterPro" id="IPR001680">
    <property type="entry name" value="WD40_rpt"/>
</dbReference>
<dbReference type="EnsemblProtists" id="EKX32876">
    <property type="protein sequence ID" value="EKX32876"/>
    <property type="gene ID" value="GUITHDRAFT_148323"/>
</dbReference>
<evidence type="ECO:0000256" key="6">
    <source>
        <dbReference type="PROSITE-ProRule" id="PRU00221"/>
    </source>
</evidence>
<comment type="pathway">
    <text evidence="1">Protein modification; protein ubiquitination.</text>
</comment>
<feature type="repeat" description="WD" evidence="6">
    <location>
        <begin position="155"/>
        <end position="193"/>
    </location>
</feature>
<reference evidence="9" key="2">
    <citation type="submission" date="2012-11" db="EMBL/GenBank/DDBJ databases">
        <authorList>
            <person name="Kuo A."/>
            <person name="Curtis B.A."/>
            <person name="Tanifuji G."/>
            <person name="Burki F."/>
            <person name="Gruber A."/>
            <person name="Irimia M."/>
            <person name="Maruyama S."/>
            <person name="Arias M.C."/>
            <person name="Ball S.G."/>
            <person name="Gile G.H."/>
            <person name="Hirakawa Y."/>
            <person name="Hopkins J.F."/>
            <person name="Rensing S.A."/>
            <person name="Schmutz J."/>
            <person name="Symeonidi A."/>
            <person name="Elias M."/>
            <person name="Eveleigh R.J."/>
            <person name="Herman E.K."/>
            <person name="Klute M.J."/>
            <person name="Nakayama T."/>
            <person name="Obornik M."/>
            <person name="Reyes-Prieto A."/>
            <person name="Armbrust E.V."/>
            <person name="Aves S.J."/>
            <person name="Beiko R.G."/>
            <person name="Coutinho P."/>
            <person name="Dacks J.B."/>
            <person name="Durnford D.G."/>
            <person name="Fast N.M."/>
            <person name="Green B.R."/>
            <person name="Grisdale C."/>
            <person name="Hempe F."/>
            <person name="Henrissat B."/>
            <person name="Hoppner M.P."/>
            <person name="Ishida K.-I."/>
            <person name="Kim E."/>
            <person name="Koreny L."/>
            <person name="Kroth P.G."/>
            <person name="Liu Y."/>
            <person name="Malik S.-B."/>
            <person name="Maier U.G."/>
            <person name="McRose D."/>
            <person name="Mock T."/>
            <person name="Neilson J.A."/>
            <person name="Onodera N.T."/>
            <person name="Poole A.M."/>
            <person name="Pritham E.J."/>
            <person name="Richards T.A."/>
            <person name="Rocap G."/>
            <person name="Roy S.W."/>
            <person name="Sarai C."/>
            <person name="Schaack S."/>
            <person name="Shirato S."/>
            <person name="Slamovits C.H."/>
            <person name="Spencer D.F."/>
            <person name="Suzuki S."/>
            <person name="Worden A.Z."/>
            <person name="Zauner S."/>
            <person name="Barry K."/>
            <person name="Bell C."/>
            <person name="Bharti A.K."/>
            <person name="Crow J.A."/>
            <person name="Grimwood J."/>
            <person name="Kramer R."/>
            <person name="Lindquist E."/>
            <person name="Lucas S."/>
            <person name="Salamov A."/>
            <person name="McFadden G.I."/>
            <person name="Lane C.E."/>
            <person name="Keeling P.J."/>
            <person name="Gray M.W."/>
            <person name="Grigoriev I.V."/>
            <person name="Archibald J.M."/>
        </authorList>
    </citation>
    <scope>NUCLEOTIDE SEQUENCE</scope>
    <source>
        <strain evidence="9">CCMP2712</strain>
    </source>
</reference>
<dbReference type="STRING" id="905079.L1I9F6"/>
<dbReference type="GO" id="GO:0005634">
    <property type="term" value="C:nucleus"/>
    <property type="evidence" value="ECO:0007669"/>
    <property type="project" value="TreeGrafter"/>
</dbReference>
<keyword evidence="3" id="KW-0677">Repeat</keyword>
<feature type="repeat" description="WD" evidence="6">
    <location>
        <begin position="196"/>
        <end position="231"/>
    </location>
</feature>
<evidence type="ECO:0000256" key="2">
    <source>
        <dbReference type="ARBA" id="ARBA00022574"/>
    </source>
</evidence>
<evidence type="ECO:0000313" key="7">
    <source>
        <dbReference type="EMBL" id="EKX32876.1"/>
    </source>
</evidence>
<dbReference type="PaxDb" id="55529-EKX32876"/>
<dbReference type="PROSITE" id="PS00678">
    <property type="entry name" value="WD_REPEATS_1"/>
    <property type="match status" value="3"/>
</dbReference>
<dbReference type="RefSeq" id="XP_005819856.1">
    <property type="nucleotide sequence ID" value="XM_005819799.1"/>
</dbReference>
<evidence type="ECO:0000256" key="4">
    <source>
        <dbReference type="ARBA" id="ARBA00022786"/>
    </source>
</evidence>
<organism evidence="7">
    <name type="scientific">Guillardia theta (strain CCMP2712)</name>
    <name type="common">Cryptophyte</name>
    <dbReference type="NCBI Taxonomy" id="905079"/>
    <lineage>
        <taxon>Eukaryota</taxon>
        <taxon>Cryptophyceae</taxon>
        <taxon>Pyrenomonadales</taxon>
        <taxon>Geminigeraceae</taxon>
        <taxon>Guillardia</taxon>
    </lineage>
</organism>
<gene>
    <name evidence="7" type="ORF">GUITHDRAFT_148323</name>
</gene>